<name>A0AAN9U305_9HEMI</name>
<evidence type="ECO:0000313" key="8">
    <source>
        <dbReference type="EMBL" id="KAK7603788.1"/>
    </source>
</evidence>
<dbReference type="PANTHER" id="PTHR13906">
    <property type="entry name" value="PORCUPINE"/>
    <property type="match status" value="1"/>
</dbReference>
<dbReference type="GO" id="GO:0030258">
    <property type="term" value="P:lipid modification"/>
    <property type="evidence" value="ECO:0007669"/>
    <property type="project" value="TreeGrafter"/>
</dbReference>
<keyword evidence="5 7" id="KW-0472">Membrane</keyword>
<comment type="subcellular location">
    <subcellularLocation>
        <location evidence="1">Membrane</location>
        <topology evidence="1">Multi-pass membrane protein</topology>
    </subcellularLocation>
</comment>
<keyword evidence="6" id="KW-0012">Acyltransferase</keyword>
<keyword evidence="4 7" id="KW-1133">Transmembrane helix</keyword>
<proteinExistence type="predicted"/>
<evidence type="ECO:0000256" key="7">
    <source>
        <dbReference type="SAM" id="Phobius"/>
    </source>
</evidence>
<evidence type="ECO:0000256" key="3">
    <source>
        <dbReference type="ARBA" id="ARBA00022692"/>
    </source>
</evidence>
<dbReference type="Proteomes" id="UP001367676">
    <property type="component" value="Unassembled WGS sequence"/>
</dbReference>
<dbReference type="InterPro" id="IPR049941">
    <property type="entry name" value="LPLAT_7/PORCN-like"/>
</dbReference>
<keyword evidence="3 7" id="KW-0812">Transmembrane</keyword>
<dbReference type="GO" id="GO:0016020">
    <property type="term" value="C:membrane"/>
    <property type="evidence" value="ECO:0007669"/>
    <property type="project" value="UniProtKB-SubCell"/>
</dbReference>
<evidence type="ECO:0000256" key="1">
    <source>
        <dbReference type="ARBA" id="ARBA00004141"/>
    </source>
</evidence>
<organism evidence="8 9">
    <name type="scientific">Parthenolecanium corni</name>
    <dbReference type="NCBI Taxonomy" id="536013"/>
    <lineage>
        <taxon>Eukaryota</taxon>
        <taxon>Metazoa</taxon>
        <taxon>Ecdysozoa</taxon>
        <taxon>Arthropoda</taxon>
        <taxon>Hexapoda</taxon>
        <taxon>Insecta</taxon>
        <taxon>Pterygota</taxon>
        <taxon>Neoptera</taxon>
        <taxon>Paraneoptera</taxon>
        <taxon>Hemiptera</taxon>
        <taxon>Sternorrhyncha</taxon>
        <taxon>Coccoidea</taxon>
        <taxon>Coccidae</taxon>
        <taxon>Parthenolecanium</taxon>
    </lineage>
</organism>
<protein>
    <submittedName>
        <fullName evidence="8">Uncharacterized protein</fullName>
    </submittedName>
</protein>
<feature type="transmembrane region" description="Helical" evidence="7">
    <location>
        <begin position="440"/>
        <end position="458"/>
    </location>
</feature>
<reference evidence="8 9" key="1">
    <citation type="submission" date="2024-03" db="EMBL/GenBank/DDBJ databases">
        <title>Adaptation during the transition from Ophiocordyceps entomopathogen to insect associate is accompanied by gene loss and intensified selection.</title>
        <authorList>
            <person name="Ward C.M."/>
            <person name="Onetto C.A."/>
            <person name="Borneman A.R."/>
        </authorList>
    </citation>
    <scope>NUCLEOTIDE SEQUENCE [LARGE SCALE GENOMIC DNA]</scope>
    <source>
        <strain evidence="8">AWRI1</strain>
        <tissue evidence="8">Single Adult Female</tissue>
    </source>
</reference>
<feature type="transmembrane region" description="Helical" evidence="7">
    <location>
        <begin position="64"/>
        <end position="87"/>
    </location>
</feature>
<evidence type="ECO:0000256" key="2">
    <source>
        <dbReference type="ARBA" id="ARBA00022679"/>
    </source>
</evidence>
<accession>A0AAN9U305</accession>
<keyword evidence="2" id="KW-0808">Transferase</keyword>
<evidence type="ECO:0000256" key="6">
    <source>
        <dbReference type="ARBA" id="ARBA00023315"/>
    </source>
</evidence>
<evidence type="ECO:0000256" key="5">
    <source>
        <dbReference type="ARBA" id="ARBA00023136"/>
    </source>
</evidence>
<dbReference type="AlphaFoldDB" id="A0AAN9U305"/>
<feature type="transmembrane region" description="Helical" evidence="7">
    <location>
        <begin position="366"/>
        <end position="385"/>
    </location>
</feature>
<dbReference type="PANTHER" id="PTHR13906:SF4">
    <property type="entry name" value="LYSOPHOSPHOLIPID ACYLTRANSFERASE 6"/>
    <property type="match status" value="1"/>
</dbReference>
<comment type="caution">
    <text evidence="8">The sequence shown here is derived from an EMBL/GenBank/DDBJ whole genome shotgun (WGS) entry which is preliminary data.</text>
</comment>
<sequence length="471" mass="54177">MDEYTGAKLLKPVSDHVGVSVDRLNFLVCQIIALCSAFFMRKYLHPSKTSSNVRHAFCGGMGLALSYFCFGKDIIHLFLISISSFLIMKMSSPKVMQSAVFLTCMGYLTIMHVQRLIHSTANYSLDITGPLMVMVQRVTGLAFSLYDGLACNMDSLSTYRKKYLTKKQPSFIEYHGYLFQFQTILTGPNILFQDYVRFIDGTNFRHPKIKDIESEPPALKIVLKKVTISVLCAVFYLLTSGHFTISTAKGREFMYEWNLLHQFCYLLTVTSLTRFMYYYAWILAEAICNASGLGFNGFDESGNAKWDLASNIDILRFEFSDNIRNAINSWNTGTNIWLRFLVYERMENYEKYKTLSTFLLSAVWHGFYPGYYLCFTTAALFVSAARTARKFIRPYFLVNKRLKMAYDLLTIVLARVSIVYLSFPFIMLEFWPSLIIYRRVWFSVHIAALTMIIALPSIHKYLPRPAAPVVN</sequence>
<keyword evidence="9" id="KW-1185">Reference proteome</keyword>
<feature type="transmembrane region" description="Helical" evidence="7">
    <location>
        <begin position="226"/>
        <end position="245"/>
    </location>
</feature>
<feature type="transmembrane region" description="Helical" evidence="7">
    <location>
        <begin position="24"/>
        <end position="44"/>
    </location>
</feature>
<dbReference type="EMBL" id="JBBCAQ010000006">
    <property type="protein sequence ID" value="KAK7603788.1"/>
    <property type="molecule type" value="Genomic_DNA"/>
</dbReference>
<evidence type="ECO:0000256" key="4">
    <source>
        <dbReference type="ARBA" id="ARBA00022989"/>
    </source>
</evidence>
<evidence type="ECO:0000313" key="9">
    <source>
        <dbReference type="Proteomes" id="UP001367676"/>
    </source>
</evidence>
<feature type="transmembrane region" description="Helical" evidence="7">
    <location>
        <begin position="99"/>
        <end position="117"/>
    </location>
</feature>
<dbReference type="Pfam" id="PF03062">
    <property type="entry name" value="MBOAT"/>
    <property type="match status" value="1"/>
</dbReference>
<dbReference type="InterPro" id="IPR004299">
    <property type="entry name" value="MBOAT_fam"/>
</dbReference>
<gene>
    <name evidence="8" type="ORF">V9T40_003787</name>
</gene>
<dbReference type="GO" id="GO:0016746">
    <property type="term" value="F:acyltransferase activity"/>
    <property type="evidence" value="ECO:0007669"/>
    <property type="project" value="UniProtKB-KW"/>
</dbReference>
<feature type="transmembrane region" description="Helical" evidence="7">
    <location>
        <begin position="406"/>
        <end position="428"/>
    </location>
</feature>